<feature type="compositionally biased region" description="Polar residues" evidence="1">
    <location>
        <begin position="269"/>
        <end position="279"/>
    </location>
</feature>
<proteinExistence type="predicted"/>
<protein>
    <recommendedName>
        <fullName evidence="4">LisH domain-containing protein</fullName>
    </recommendedName>
</protein>
<evidence type="ECO:0000313" key="2">
    <source>
        <dbReference type="EMBL" id="KAK7605265.1"/>
    </source>
</evidence>
<feature type="region of interest" description="Disordered" evidence="1">
    <location>
        <begin position="584"/>
        <end position="613"/>
    </location>
</feature>
<feature type="compositionally biased region" description="Polar residues" evidence="1">
    <location>
        <begin position="252"/>
        <end position="261"/>
    </location>
</feature>
<feature type="region of interest" description="Disordered" evidence="1">
    <location>
        <begin position="206"/>
        <end position="315"/>
    </location>
</feature>
<dbReference type="InterPro" id="IPR006594">
    <property type="entry name" value="LisH"/>
</dbReference>
<dbReference type="EMBL" id="JBBCAQ010000002">
    <property type="protein sequence ID" value="KAK7605265.1"/>
    <property type="molecule type" value="Genomic_DNA"/>
</dbReference>
<name>A0AAN9TUD2_9HEMI</name>
<organism evidence="2 3">
    <name type="scientific">Parthenolecanium corni</name>
    <dbReference type="NCBI Taxonomy" id="536013"/>
    <lineage>
        <taxon>Eukaryota</taxon>
        <taxon>Metazoa</taxon>
        <taxon>Ecdysozoa</taxon>
        <taxon>Arthropoda</taxon>
        <taxon>Hexapoda</taxon>
        <taxon>Insecta</taxon>
        <taxon>Pterygota</taxon>
        <taxon>Neoptera</taxon>
        <taxon>Paraneoptera</taxon>
        <taxon>Hemiptera</taxon>
        <taxon>Sternorrhyncha</taxon>
        <taxon>Coccoidea</taxon>
        <taxon>Coccidae</taxon>
        <taxon>Parthenolecanium</taxon>
    </lineage>
</organism>
<reference evidence="2 3" key="1">
    <citation type="submission" date="2024-03" db="EMBL/GenBank/DDBJ databases">
        <title>Adaptation during the transition from Ophiocordyceps entomopathogen to insect associate is accompanied by gene loss and intensified selection.</title>
        <authorList>
            <person name="Ward C.M."/>
            <person name="Onetto C.A."/>
            <person name="Borneman A.R."/>
        </authorList>
    </citation>
    <scope>NUCLEOTIDE SEQUENCE [LARGE SCALE GENOMIC DNA]</scope>
    <source>
        <strain evidence="2">AWRI1</strain>
        <tissue evidence="2">Single Adult Female</tissue>
    </source>
</reference>
<dbReference type="Proteomes" id="UP001367676">
    <property type="component" value="Unassembled WGS sequence"/>
</dbReference>
<comment type="caution">
    <text evidence="2">The sequence shown here is derived from an EMBL/GenBank/DDBJ whole genome shotgun (WGS) entry which is preliminary data.</text>
</comment>
<sequence>MDDTRYLLPSEIARLVYGYLKQNHCDEVAEKFLETSPHMKECLEMRNKHRTFMTKAHNLTLEEISNQCLKMSEMLLDTVNKQVNQPKKFHDPVEALRFIIDPASLKDCSLVSDEPMTIEDDVSSDICLDINSSPERTEESDVCRLPNLNIWSESTSKELGILDACKKSFRAAFEDNARPARNLDQNAVLNKCGKVKVLRPRYSLHVAGKTMTRHESDEQEPTSSRPAEDNPVSADLEPPSPDSPLREDDNFVSESLVSSENPLLETPSEAANENVTTQPPTQPTDSEDASAAGSRSRRNRKKSSGSWNGEQMSLNKSSCSKIVPEIEVGRMLIQQTLIKNPKIHERIAENINKAISESPQKKVITDPIGELNSTVKKVADETMNDPLCKDIIDELLGCLTTVNLGLENDTDDVDNLAFADKYYENANTTDSNFHPSEPVETSVPANETDSNYQNLNNFISINSQHPETEIIFVSDLQQNNQNYRVENQENSILNSNVDIRSYLTSTADIKESCDSIETIDGTVINVLEPTCSNLIPVHTIDNTNQYVFIGSATTSATHTLAPVAVNSKKRSARFQSCAFPTTRGSRRLTPIAPKPSGIPEVENQPASVVPSKL</sequence>
<evidence type="ECO:0000256" key="1">
    <source>
        <dbReference type="SAM" id="MobiDB-lite"/>
    </source>
</evidence>
<accession>A0AAN9TUD2</accession>
<gene>
    <name evidence="2" type="ORF">V9T40_007123</name>
</gene>
<evidence type="ECO:0000313" key="3">
    <source>
        <dbReference type="Proteomes" id="UP001367676"/>
    </source>
</evidence>
<dbReference type="PROSITE" id="PS50896">
    <property type="entry name" value="LISH"/>
    <property type="match status" value="1"/>
</dbReference>
<keyword evidence="3" id="KW-1185">Reference proteome</keyword>
<dbReference type="AlphaFoldDB" id="A0AAN9TUD2"/>
<evidence type="ECO:0008006" key="4">
    <source>
        <dbReference type="Google" id="ProtNLM"/>
    </source>
</evidence>